<sequence>MKVLFHNPITQNFVGKNIWRVLSQEEGAESFGEMMADFEYKNQNIAILPQTYANVLLQLAAFEAHAQTQGFVDRFGLFVDGMFMSMDQRTKIIALVRSPAGKLETKSAHFPHPKRMRRVLIQGFTTDPTLYSQEKFGCNGMSEQLNVANKTGLPRDNN</sequence>
<name>A0A4Z1L3I3_9HELO</name>
<dbReference type="AlphaFoldDB" id="A0A4Z1L3I3"/>
<reference evidence="1 2" key="1">
    <citation type="submission" date="2017-12" db="EMBL/GenBank/DDBJ databases">
        <title>Comparative genomics of Botrytis spp.</title>
        <authorList>
            <person name="Valero-Jimenez C.A."/>
            <person name="Tapia P."/>
            <person name="Veloso J."/>
            <person name="Silva-Moreno E."/>
            <person name="Staats M."/>
            <person name="Valdes J.H."/>
            <person name="Van Kan J.A.L."/>
        </authorList>
    </citation>
    <scope>NUCLEOTIDE SEQUENCE [LARGE SCALE GENOMIC DNA]</scope>
    <source>
        <strain evidence="1 2">MUCL3349</strain>
    </source>
</reference>
<evidence type="ECO:0000313" key="1">
    <source>
        <dbReference type="EMBL" id="TGO91341.1"/>
    </source>
</evidence>
<dbReference type="EMBL" id="PQXO01000030">
    <property type="protein sequence ID" value="TGO91341.1"/>
    <property type="molecule type" value="Genomic_DNA"/>
</dbReference>
<organism evidence="1 2">
    <name type="scientific">Botrytis porri</name>
    <dbReference type="NCBI Taxonomy" id="87229"/>
    <lineage>
        <taxon>Eukaryota</taxon>
        <taxon>Fungi</taxon>
        <taxon>Dikarya</taxon>
        <taxon>Ascomycota</taxon>
        <taxon>Pezizomycotina</taxon>
        <taxon>Leotiomycetes</taxon>
        <taxon>Helotiales</taxon>
        <taxon>Sclerotiniaceae</taxon>
        <taxon>Botrytis</taxon>
    </lineage>
</organism>
<comment type="caution">
    <text evidence="1">The sequence shown here is derived from an EMBL/GenBank/DDBJ whole genome shotgun (WGS) entry which is preliminary data.</text>
</comment>
<keyword evidence="2" id="KW-1185">Reference proteome</keyword>
<accession>A0A4Z1L3I3</accession>
<protein>
    <submittedName>
        <fullName evidence="1">Uncharacterized protein</fullName>
    </submittedName>
</protein>
<gene>
    <name evidence="1" type="ORF">BPOR_0030g00010</name>
</gene>
<dbReference type="Proteomes" id="UP000297280">
    <property type="component" value="Unassembled WGS sequence"/>
</dbReference>
<evidence type="ECO:0000313" key="2">
    <source>
        <dbReference type="Proteomes" id="UP000297280"/>
    </source>
</evidence>
<proteinExistence type="predicted"/>